<dbReference type="Pfam" id="PF00079">
    <property type="entry name" value="Serpin"/>
    <property type="match status" value="1"/>
</dbReference>
<dbReference type="AlphaFoldDB" id="A0ABD2B5K8"/>
<dbReference type="GO" id="GO:0004867">
    <property type="term" value="F:serine-type endopeptidase inhibitor activity"/>
    <property type="evidence" value="ECO:0007669"/>
    <property type="project" value="UniProtKB-KW"/>
</dbReference>
<name>A0ABD2B5K8_VESMC</name>
<dbReference type="PANTHER" id="PTHR11461">
    <property type="entry name" value="SERINE PROTEASE INHIBITOR, SERPIN"/>
    <property type="match status" value="1"/>
</dbReference>
<evidence type="ECO:0000256" key="4">
    <source>
        <dbReference type="RuleBase" id="RU000411"/>
    </source>
</evidence>
<accession>A0ABD2B5K8</accession>
<protein>
    <submittedName>
        <fullName evidence="6">Leukocyte elastase inhibitor-like isoform X2</fullName>
    </submittedName>
</protein>
<dbReference type="InterPro" id="IPR023796">
    <property type="entry name" value="Serpin_dom"/>
</dbReference>
<dbReference type="InterPro" id="IPR042178">
    <property type="entry name" value="Serpin_sf_1"/>
</dbReference>
<keyword evidence="2" id="KW-0646">Protease inhibitor</keyword>
<dbReference type="InterPro" id="IPR000215">
    <property type="entry name" value="Serpin_fam"/>
</dbReference>
<proteinExistence type="inferred from homology"/>
<evidence type="ECO:0000313" key="6">
    <source>
        <dbReference type="EMBL" id="KAL2728005.1"/>
    </source>
</evidence>
<evidence type="ECO:0000256" key="1">
    <source>
        <dbReference type="ARBA" id="ARBA00009500"/>
    </source>
</evidence>
<dbReference type="Proteomes" id="UP001607303">
    <property type="component" value="Unassembled WGS sequence"/>
</dbReference>
<dbReference type="SUPFAM" id="SSF56574">
    <property type="entry name" value="Serpins"/>
    <property type="match status" value="1"/>
</dbReference>
<comment type="similarity">
    <text evidence="1 4">Belongs to the serpin family.</text>
</comment>
<comment type="caution">
    <text evidence="6">The sequence shown here is derived from an EMBL/GenBank/DDBJ whole genome shotgun (WGS) entry which is preliminary data.</text>
</comment>
<feature type="non-terminal residue" evidence="6">
    <location>
        <position position="1"/>
    </location>
</feature>
<dbReference type="InterPro" id="IPR023795">
    <property type="entry name" value="Serpin_CS"/>
</dbReference>
<dbReference type="EMBL" id="JAYRBN010000100">
    <property type="protein sequence ID" value="KAL2728005.1"/>
    <property type="molecule type" value="Genomic_DNA"/>
</dbReference>
<dbReference type="CDD" id="cd19601">
    <property type="entry name" value="serpin42Da-like"/>
    <property type="match status" value="1"/>
</dbReference>
<evidence type="ECO:0000256" key="2">
    <source>
        <dbReference type="ARBA" id="ARBA00022690"/>
    </source>
</evidence>
<feature type="domain" description="Serpin" evidence="5">
    <location>
        <begin position="110"/>
        <end position="475"/>
    </location>
</feature>
<sequence length="484" mass="55909">FLNLKYCSGKYYEKKNNCGKYKDKFAFCMSYFHNSLRVLFPLVFPSSISMIRSMKYTHIVNRDVLPTIWYKPLFLLILFGITYLSSAEMSVQKEENILQKVANSCCFFSSNFYKVLSDEFDGNIITSPFSLHTILSLLHHGSKGITSNELQTVLYPSSIDVSHNEIKSLISTLNFYTNVKYYYQDIKEIELQIANAIYIQDNFQVLSEFTTVSTDVFNCGLSIVDFKNKLQAINEINSWVKTATRDKISTIISMDDIDDHTKAVLINAVYFKGRWLHKFDDKLIKNIFFHTSKTDKKLVPMMYKQSKYVYGEIPNLNTRFIEIPYVNQDIAMVILLPNEIEGLQLLQKDFKWEDFSEASGSETDIALSLPRFKYEITIDLENILRKLGLHSMFEDNADFGNLTNEPVKISKILQKAFIEVNEEGSEAAAATVAQIRLKRALIDFPEEFLVNRPFLFIIYHKPSKIPIFLGSVKDIHISVEKDEL</sequence>
<reference evidence="6 7" key="1">
    <citation type="journal article" date="2024" name="Ann. Entomol. Soc. Am.">
        <title>Genomic analyses of the southern and eastern yellowjacket wasps (Hymenoptera: Vespidae) reveal evolutionary signatures of social life.</title>
        <authorList>
            <person name="Catto M.A."/>
            <person name="Caine P.B."/>
            <person name="Orr S.E."/>
            <person name="Hunt B.G."/>
            <person name="Goodisman M.A.D."/>
        </authorList>
    </citation>
    <scope>NUCLEOTIDE SEQUENCE [LARGE SCALE GENOMIC DNA]</scope>
    <source>
        <strain evidence="6">232</strain>
        <tissue evidence="6">Head and thorax</tissue>
    </source>
</reference>
<dbReference type="SMART" id="SM00093">
    <property type="entry name" value="SERPIN"/>
    <property type="match status" value="1"/>
</dbReference>
<gene>
    <name evidence="6" type="ORF">V1477_017281</name>
</gene>
<dbReference type="Gene3D" id="3.30.497.10">
    <property type="entry name" value="Antithrombin, subunit I, domain 2"/>
    <property type="match status" value="1"/>
</dbReference>
<dbReference type="PANTHER" id="PTHR11461:SF211">
    <property type="entry name" value="GH10112P-RELATED"/>
    <property type="match status" value="1"/>
</dbReference>
<dbReference type="PROSITE" id="PS00284">
    <property type="entry name" value="SERPIN"/>
    <property type="match status" value="1"/>
</dbReference>
<organism evidence="6 7">
    <name type="scientific">Vespula maculifrons</name>
    <name type="common">Eastern yellow jacket</name>
    <name type="synonym">Wasp</name>
    <dbReference type="NCBI Taxonomy" id="7453"/>
    <lineage>
        <taxon>Eukaryota</taxon>
        <taxon>Metazoa</taxon>
        <taxon>Ecdysozoa</taxon>
        <taxon>Arthropoda</taxon>
        <taxon>Hexapoda</taxon>
        <taxon>Insecta</taxon>
        <taxon>Pterygota</taxon>
        <taxon>Neoptera</taxon>
        <taxon>Endopterygota</taxon>
        <taxon>Hymenoptera</taxon>
        <taxon>Apocrita</taxon>
        <taxon>Aculeata</taxon>
        <taxon>Vespoidea</taxon>
        <taxon>Vespidae</taxon>
        <taxon>Vespinae</taxon>
        <taxon>Vespula</taxon>
    </lineage>
</organism>
<evidence type="ECO:0000256" key="3">
    <source>
        <dbReference type="ARBA" id="ARBA00022900"/>
    </source>
</evidence>
<evidence type="ECO:0000313" key="7">
    <source>
        <dbReference type="Proteomes" id="UP001607303"/>
    </source>
</evidence>
<dbReference type="InterPro" id="IPR036186">
    <property type="entry name" value="Serpin_sf"/>
</dbReference>
<dbReference type="Gene3D" id="2.30.39.10">
    <property type="entry name" value="Alpha-1-antitrypsin, domain 1"/>
    <property type="match status" value="1"/>
</dbReference>
<keyword evidence="3" id="KW-0722">Serine protease inhibitor</keyword>
<evidence type="ECO:0000259" key="5">
    <source>
        <dbReference type="SMART" id="SM00093"/>
    </source>
</evidence>
<dbReference type="InterPro" id="IPR042185">
    <property type="entry name" value="Serpin_sf_2"/>
</dbReference>
<keyword evidence="7" id="KW-1185">Reference proteome</keyword>